<dbReference type="EMBL" id="LN831302">
    <property type="protein sequence ID" value="CQH48053.1"/>
    <property type="molecule type" value="Genomic_DNA"/>
</dbReference>
<feature type="transmembrane region" description="Helical" evidence="2">
    <location>
        <begin position="79"/>
        <end position="99"/>
    </location>
</feature>
<proteinExistence type="predicted"/>
<evidence type="ECO:0000256" key="2">
    <source>
        <dbReference type="SAM" id="Phobius"/>
    </source>
</evidence>
<protein>
    <submittedName>
        <fullName evidence="4">DUF4129 domain protein</fullName>
    </submittedName>
</protein>
<dbReference type="OrthoDB" id="206550at2157"/>
<reference evidence="5" key="1">
    <citation type="journal article" date="2016" name="Environ. Microbiol.">
        <title>The complete genome of a viable archaeum isolated from 123-million-year-old rock salt.</title>
        <authorList>
            <person name="Jaakkola S.T."/>
            <person name="Pfeiffer F."/>
            <person name="Ravantti J.J."/>
            <person name="Guo Q."/>
            <person name="Liu Y."/>
            <person name="Chen X."/>
            <person name="Ma H."/>
            <person name="Yang C."/>
            <person name="Oksanen H.M."/>
            <person name="Bamford D.H."/>
        </authorList>
    </citation>
    <scope>NUCLEOTIDE SEQUENCE</scope>
    <source>
        <strain evidence="5">JI20-1</strain>
    </source>
</reference>
<keyword evidence="2" id="KW-0812">Transmembrane</keyword>
<feature type="region of interest" description="Disordered" evidence="1">
    <location>
        <begin position="192"/>
        <end position="214"/>
    </location>
</feature>
<evidence type="ECO:0000313" key="4">
    <source>
        <dbReference type="EMBL" id="CQH48053.1"/>
    </source>
</evidence>
<feature type="region of interest" description="Disordered" evidence="1">
    <location>
        <begin position="140"/>
        <end position="161"/>
    </location>
</feature>
<feature type="domain" description="Protein-glutamine gamma-glutamyltransferase-like C-terminal" evidence="3">
    <location>
        <begin position="239"/>
        <end position="306"/>
    </location>
</feature>
<evidence type="ECO:0000313" key="5">
    <source>
        <dbReference type="Proteomes" id="UP000066737"/>
    </source>
</evidence>
<feature type="region of interest" description="Disordered" evidence="1">
    <location>
        <begin position="32"/>
        <end position="69"/>
    </location>
</feature>
<feature type="transmembrane region" description="Helical" evidence="2">
    <location>
        <begin position="106"/>
        <end position="127"/>
    </location>
</feature>
<dbReference type="RefSeq" id="WP_059055662.1">
    <property type="nucleotide sequence ID" value="NZ_CEMN01000001.1"/>
</dbReference>
<sequence>MDRNRRALVVALLCVVAVSLAAATLANPQQPAGGTGFGDGGSDPSGTATQSGDGGDGLDNPTPADGTGPLALQPACVPALASPGVGFALLGLALLLGFVAYRRDGIVPAVIVVFVTSTVLFPAWLLVSACGDFGTDSPTDSGLIPELPSGPSAGGQAGSGGGSELLFSPPTVLLGLLAVAVLLGFVAFRATGDDEPPEREPVPEPASESDDETLGALGSVAGDAADRIAADADVENEVYRAWREMTDHLDVANPETSTPAEFATAASDAGMAREHVDELTRLFRSVRYGGAEATEDREQRALAALRAIEASYGGDE</sequence>
<organism evidence="4 5">
    <name type="scientific">Halobacterium hubeiense</name>
    <dbReference type="NCBI Taxonomy" id="1407499"/>
    <lineage>
        <taxon>Archaea</taxon>
        <taxon>Methanobacteriati</taxon>
        <taxon>Methanobacteriota</taxon>
        <taxon>Stenosarchaea group</taxon>
        <taxon>Halobacteria</taxon>
        <taxon>Halobacteriales</taxon>
        <taxon>Halobacteriaceae</taxon>
        <taxon>Halobacterium</taxon>
    </lineage>
</organism>
<evidence type="ECO:0000256" key="1">
    <source>
        <dbReference type="SAM" id="MobiDB-lite"/>
    </source>
</evidence>
<dbReference type="STRING" id="1407499.HHUB_1379"/>
<feature type="transmembrane region" description="Helical" evidence="2">
    <location>
        <begin position="172"/>
        <end position="190"/>
    </location>
</feature>
<feature type="compositionally biased region" description="Gly residues" evidence="1">
    <location>
        <begin position="33"/>
        <end position="43"/>
    </location>
</feature>
<dbReference type="Proteomes" id="UP000066737">
    <property type="component" value="Chromosome I"/>
</dbReference>
<name>A0A0U5GZM1_9EURY</name>
<gene>
    <name evidence="4" type="ORF">HHUB_1379</name>
</gene>
<evidence type="ECO:0000259" key="3">
    <source>
        <dbReference type="Pfam" id="PF13559"/>
    </source>
</evidence>
<dbReference type="GeneID" id="26658071"/>
<dbReference type="InterPro" id="IPR025403">
    <property type="entry name" value="TgpA-like_C"/>
</dbReference>
<dbReference type="AlphaFoldDB" id="A0A0U5GZM1"/>
<keyword evidence="5" id="KW-1185">Reference proteome</keyword>
<accession>A0A0U5GZM1</accession>
<keyword evidence="2" id="KW-0472">Membrane</keyword>
<dbReference type="KEGG" id="hhb:Hhub_1379"/>
<feature type="compositionally biased region" description="Gly residues" evidence="1">
    <location>
        <begin position="152"/>
        <end position="161"/>
    </location>
</feature>
<dbReference type="Pfam" id="PF13559">
    <property type="entry name" value="DUF4129"/>
    <property type="match status" value="1"/>
</dbReference>
<keyword evidence="2" id="KW-1133">Transmembrane helix</keyword>